<feature type="domain" description="TM2" evidence="10">
    <location>
        <begin position="197"/>
        <end position="242"/>
    </location>
</feature>
<evidence type="ECO:0000256" key="7">
    <source>
        <dbReference type="ARBA" id="ARBA00023180"/>
    </source>
</evidence>
<evidence type="ECO:0000256" key="8">
    <source>
        <dbReference type="SAM" id="Phobius"/>
    </source>
</evidence>
<keyword evidence="3 8" id="KW-0812">Transmembrane</keyword>
<dbReference type="PANTHER" id="PTHR21016">
    <property type="entry name" value="BETA-AMYLOID BINDING PROTEIN-RELATED"/>
    <property type="match status" value="1"/>
</dbReference>
<evidence type="ECO:0000256" key="5">
    <source>
        <dbReference type="ARBA" id="ARBA00022989"/>
    </source>
</evidence>
<evidence type="ECO:0000256" key="1">
    <source>
        <dbReference type="ARBA" id="ARBA00004141"/>
    </source>
</evidence>
<feature type="transmembrane region" description="Helical" evidence="8">
    <location>
        <begin position="228"/>
        <end position="250"/>
    </location>
</feature>
<feature type="chain" id="PRO_5046144677" description="TM2 domain-containing protein" evidence="9">
    <location>
        <begin position="27"/>
        <end position="259"/>
    </location>
</feature>
<dbReference type="InterPro" id="IPR050932">
    <property type="entry name" value="TM2D1-3-like"/>
</dbReference>
<keyword evidence="5 8" id="KW-1133">Transmembrane helix</keyword>
<evidence type="ECO:0000256" key="4">
    <source>
        <dbReference type="ARBA" id="ARBA00022729"/>
    </source>
</evidence>
<evidence type="ECO:0000313" key="12">
    <source>
        <dbReference type="Proteomes" id="UP001642520"/>
    </source>
</evidence>
<keyword evidence="4 9" id="KW-0732">Signal</keyword>
<comment type="caution">
    <text evidence="11">The sequence shown here is derived from an EMBL/GenBank/DDBJ whole genome shotgun (WGS) entry which is preliminary data.</text>
</comment>
<evidence type="ECO:0000256" key="2">
    <source>
        <dbReference type="ARBA" id="ARBA00008284"/>
    </source>
</evidence>
<dbReference type="Proteomes" id="UP001642520">
    <property type="component" value="Unassembled WGS sequence"/>
</dbReference>
<name>A0ABP1NZS8_XYLVO</name>
<evidence type="ECO:0000256" key="3">
    <source>
        <dbReference type="ARBA" id="ARBA00022692"/>
    </source>
</evidence>
<dbReference type="InterPro" id="IPR007829">
    <property type="entry name" value="TM2"/>
</dbReference>
<feature type="transmembrane region" description="Helical" evidence="8">
    <location>
        <begin position="189"/>
        <end position="208"/>
    </location>
</feature>
<evidence type="ECO:0000259" key="10">
    <source>
        <dbReference type="Pfam" id="PF05154"/>
    </source>
</evidence>
<accession>A0ABP1NZS8</accession>
<proteinExistence type="inferred from homology"/>
<organism evidence="11 12">
    <name type="scientific">Xylocopa violacea</name>
    <name type="common">Violet carpenter bee</name>
    <name type="synonym">Apis violacea</name>
    <dbReference type="NCBI Taxonomy" id="135666"/>
    <lineage>
        <taxon>Eukaryota</taxon>
        <taxon>Metazoa</taxon>
        <taxon>Ecdysozoa</taxon>
        <taxon>Arthropoda</taxon>
        <taxon>Hexapoda</taxon>
        <taxon>Insecta</taxon>
        <taxon>Pterygota</taxon>
        <taxon>Neoptera</taxon>
        <taxon>Endopterygota</taxon>
        <taxon>Hymenoptera</taxon>
        <taxon>Apocrita</taxon>
        <taxon>Aculeata</taxon>
        <taxon>Apoidea</taxon>
        <taxon>Anthophila</taxon>
        <taxon>Apidae</taxon>
        <taxon>Xylocopa</taxon>
        <taxon>Xylocopa</taxon>
    </lineage>
</organism>
<sequence length="259" mass="29246">MNVIQINTRNVIFILLAIFSTTVKQAHMGYESAIKYAQKEANVNSTPAYSSTKEEIARLCPNGIACSELGGHCLKCNLNPNCVYGSTYVANCSVLEHIDCVVSNLTKRVISISGIYLILVNMLNFKGEQTFQKKYICRYCYQTEHWEHECHQKNSCNSVASPRQYYRTNCTVNDDILCLGRRKFMKNLLCNWTVGYRWSTALILSITLGGFGADRFYLGHWQVGIGKLFSFGGFGVWTLIDVMLISMRYIGPADGSLYI</sequence>
<reference evidence="11 12" key="1">
    <citation type="submission" date="2024-08" db="EMBL/GenBank/DDBJ databases">
        <authorList>
            <person name="Will J Nash"/>
            <person name="Angela Man"/>
            <person name="Seanna McTaggart"/>
            <person name="Kendall Baker"/>
            <person name="Tom Barker"/>
            <person name="Leah Catchpole"/>
            <person name="Alex Durrant"/>
            <person name="Karim Gharbi"/>
            <person name="Naomi Irish"/>
            <person name="Gemy Kaithakottil"/>
            <person name="Debby Ku"/>
            <person name="Aaliyah Providence"/>
            <person name="Felix Shaw"/>
            <person name="David Swarbreck"/>
            <person name="Chris Watkins"/>
            <person name="Ann M. McCartney"/>
            <person name="Giulio Formenti"/>
            <person name="Alice Mouton"/>
            <person name="Noel Vella"/>
            <person name="Bjorn M von Reumont"/>
            <person name="Adriana Vella"/>
            <person name="Wilfried Haerty"/>
        </authorList>
    </citation>
    <scope>NUCLEOTIDE SEQUENCE [LARGE SCALE GENOMIC DNA]</scope>
</reference>
<dbReference type="EMBL" id="CAXAJV020001294">
    <property type="protein sequence ID" value="CAL7946540.1"/>
    <property type="molecule type" value="Genomic_DNA"/>
</dbReference>
<evidence type="ECO:0000313" key="11">
    <source>
        <dbReference type="EMBL" id="CAL7946540.1"/>
    </source>
</evidence>
<gene>
    <name evidence="11" type="ORF">XYLVIOL_LOCUS7833</name>
</gene>
<comment type="similarity">
    <text evidence="2">Belongs to the TM2 family.</text>
</comment>
<dbReference type="PANTHER" id="PTHR21016:SF7">
    <property type="entry name" value="TM2 DOMAIN-CONTAINING PROTEIN 3"/>
    <property type="match status" value="1"/>
</dbReference>
<evidence type="ECO:0000256" key="9">
    <source>
        <dbReference type="SAM" id="SignalP"/>
    </source>
</evidence>
<dbReference type="Pfam" id="PF05154">
    <property type="entry name" value="TM2"/>
    <property type="match status" value="1"/>
</dbReference>
<keyword evidence="6 8" id="KW-0472">Membrane</keyword>
<evidence type="ECO:0000256" key="6">
    <source>
        <dbReference type="ARBA" id="ARBA00023136"/>
    </source>
</evidence>
<keyword evidence="12" id="KW-1185">Reference proteome</keyword>
<keyword evidence="7" id="KW-0325">Glycoprotein</keyword>
<protein>
    <recommendedName>
        <fullName evidence="10">TM2 domain-containing protein</fullName>
    </recommendedName>
</protein>
<feature type="signal peptide" evidence="9">
    <location>
        <begin position="1"/>
        <end position="26"/>
    </location>
</feature>
<comment type="subcellular location">
    <subcellularLocation>
        <location evidence="1">Membrane</location>
        <topology evidence="1">Multi-pass membrane protein</topology>
    </subcellularLocation>
</comment>